<organism evidence="1 2">
    <name type="scientific">uncultured phage cr56_1</name>
    <dbReference type="NCBI Taxonomy" id="2772081"/>
    <lineage>
        <taxon>Viruses</taxon>
        <taxon>Duplodnaviria</taxon>
        <taxon>Heunggongvirae</taxon>
        <taxon>Uroviricota</taxon>
        <taxon>Caudoviricetes</taxon>
        <taxon>Crassvirales</taxon>
        <taxon>Suoliviridae</taxon>
        <taxon>Loutivirinae</taxon>
        <taxon>Buchavirus</taxon>
        <taxon>Buchavirus faecalis</taxon>
    </lineage>
</organism>
<name>A0A7M1RUV8_9CAUD</name>
<keyword evidence="2" id="KW-1185">Reference proteome</keyword>
<dbReference type="EMBL" id="MT774397">
    <property type="protein sequence ID" value="QOR56820.1"/>
    <property type="molecule type" value="Genomic_DNA"/>
</dbReference>
<accession>A0A7M1RUV8</accession>
<protein>
    <submittedName>
        <fullName evidence="1">Uncharacterized protein</fullName>
    </submittedName>
</protein>
<dbReference type="KEGG" id="vg:65130739"/>
<evidence type="ECO:0000313" key="1">
    <source>
        <dbReference type="EMBL" id="QOR56820.1"/>
    </source>
</evidence>
<evidence type="ECO:0000313" key="2">
    <source>
        <dbReference type="Proteomes" id="UP000593741"/>
    </source>
</evidence>
<dbReference type="Proteomes" id="UP000593741">
    <property type="component" value="Genome"/>
</dbReference>
<dbReference type="GeneID" id="65130739"/>
<proteinExistence type="predicted"/>
<reference evidence="1 2" key="1">
    <citation type="submission" date="2020-07" db="EMBL/GenBank/DDBJ databases">
        <title>Taxonomic proposal: Crassvirales, a new order of highly abundant and diverse bacterial viruses.</title>
        <authorList>
            <person name="Shkoporov A.N."/>
            <person name="Stockdale S.R."/>
            <person name="Guerin E."/>
            <person name="Ross R.P."/>
            <person name="Hill C."/>
        </authorList>
    </citation>
    <scope>NUCLEOTIDE SEQUENCE [LARGE SCALE GENOMIC DNA]</scope>
</reference>
<dbReference type="RefSeq" id="YP_010112272.1">
    <property type="nucleotide sequence ID" value="NC_055890.1"/>
</dbReference>
<sequence>MKLNHPGIYRIIGEDFELLANVIGEAPMLRIPNALVMNDLIQKGLFHVVTEESYEIQAVLTEPDKFIFFEYEYSEVCDLPSRRKSTRGVKIPDITDEQFEDFTQRYIEDARTPGKGIWATKMYIVSKTEWSIPQAHVIVLQIINKLRKHGRILFN</sequence>